<dbReference type="PANTHER" id="PTHR33048:SF92">
    <property type="entry name" value="INTEGRAL MEMBRANE PROTEIN"/>
    <property type="match status" value="1"/>
</dbReference>
<keyword evidence="2 7" id="KW-0812">Transmembrane</keyword>
<feature type="compositionally biased region" description="Basic and acidic residues" evidence="6">
    <location>
        <begin position="308"/>
        <end position="323"/>
    </location>
</feature>
<evidence type="ECO:0000256" key="6">
    <source>
        <dbReference type="SAM" id="MobiDB-lite"/>
    </source>
</evidence>
<keyword evidence="4 7" id="KW-0472">Membrane</keyword>
<sequence length="373" mass="41410">MGGASGSSVMGIEWSLLGVAYVFVATRMFVRLHNQQKNLLVSDLLLLLSAVFALGLAITDTMTYELGGLGDEEIVDASTLIKLRKIAFAGNYFYDTCIYFPKFSILALYSRLIPSTMPRLRIALWVVSGFVVVCCLTTCFSDTFWCGANVASNWSLADGACVAFDSLHLFNLDWSLNFISDVLIFALPFPLFRNLTLQKRQLYGLIFTFGLGMITVVVNVARYATIRLTNNFNAIYVWGMAEMATSIMVACLPALRSLLRRAGELSSSDYKSSKSRIARTFGTALSKIGVSRLGSSRVENLKSSRRGNGVDRMERLSDGRDSQVELTTQSRTSVIYKTQSIHVQSTRYESSDSAERERERPSGLGNDSKAWHR</sequence>
<evidence type="ECO:0000256" key="3">
    <source>
        <dbReference type="ARBA" id="ARBA00022989"/>
    </source>
</evidence>
<feature type="transmembrane region" description="Helical" evidence="7">
    <location>
        <begin position="174"/>
        <end position="192"/>
    </location>
</feature>
<feature type="transmembrane region" description="Helical" evidence="7">
    <location>
        <begin position="92"/>
        <end position="110"/>
    </location>
</feature>
<feature type="transmembrane region" description="Helical" evidence="7">
    <location>
        <begin position="235"/>
        <end position="255"/>
    </location>
</feature>
<dbReference type="eggNOG" id="ENOG502SAPN">
    <property type="taxonomic scope" value="Eukaryota"/>
</dbReference>
<dbReference type="OMA" id="DTFWCGS"/>
<dbReference type="GeneID" id="19466234"/>
<dbReference type="InterPro" id="IPR049326">
    <property type="entry name" value="Rhodopsin_dom_fungi"/>
</dbReference>
<feature type="region of interest" description="Disordered" evidence="6">
    <location>
        <begin position="344"/>
        <end position="373"/>
    </location>
</feature>
<keyword evidence="10" id="KW-1185">Reference proteome</keyword>
<feature type="region of interest" description="Disordered" evidence="6">
    <location>
        <begin position="301"/>
        <end position="329"/>
    </location>
</feature>
<proteinExistence type="inferred from homology"/>
<feature type="domain" description="Rhodopsin" evidence="8">
    <location>
        <begin position="27"/>
        <end position="261"/>
    </location>
</feature>
<evidence type="ECO:0000313" key="10">
    <source>
        <dbReference type="Proteomes" id="UP000016922"/>
    </source>
</evidence>
<feature type="transmembrane region" description="Helical" evidence="7">
    <location>
        <begin position="39"/>
        <end position="58"/>
    </location>
</feature>
<dbReference type="OrthoDB" id="444631at2759"/>
<comment type="similarity">
    <text evidence="5">Belongs to the SAT4 family.</text>
</comment>
<dbReference type="EMBL" id="KE145357">
    <property type="protein sequence ID" value="EPE34168.1"/>
    <property type="molecule type" value="Genomic_DNA"/>
</dbReference>
<dbReference type="Proteomes" id="UP000016922">
    <property type="component" value="Unassembled WGS sequence"/>
</dbReference>
<organism evidence="9 10">
    <name type="scientific">Glarea lozoyensis (strain ATCC 20868 / MF5171)</name>
    <dbReference type="NCBI Taxonomy" id="1116229"/>
    <lineage>
        <taxon>Eukaryota</taxon>
        <taxon>Fungi</taxon>
        <taxon>Dikarya</taxon>
        <taxon>Ascomycota</taxon>
        <taxon>Pezizomycotina</taxon>
        <taxon>Leotiomycetes</taxon>
        <taxon>Helotiales</taxon>
        <taxon>Helotiaceae</taxon>
        <taxon>Glarea</taxon>
    </lineage>
</organism>
<evidence type="ECO:0000256" key="1">
    <source>
        <dbReference type="ARBA" id="ARBA00004141"/>
    </source>
</evidence>
<dbReference type="RefSeq" id="XP_008079320.1">
    <property type="nucleotide sequence ID" value="XM_008081129.1"/>
</dbReference>
<evidence type="ECO:0000256" key="4">
    <source>
        <dbReference type="ARBA" id="ARBA00023136"/>
    </source>
</evidence>
<feature type="compositionally biased region" description="Basic and acidic residues" evidence="6">
    <location>
        <begin position="349"/>
        <end position="361"/>
    </location>
</feature>
<evidence type="ECO:0000256" key="7">
    <source>
        <dbReference type="SAM" id="Phobius"/>
    </source>
</evidence>
<dbReference type="PANTHER" id="PTHR33048">
    <property type="entry name" value="PTH11-LIKE INTEGRAL MEMBRANE PROTEIN (AFU_ORTHOLOGUE AFUA_5G11245)"/>
    <property type="match status" value="1"/>
</dbReference>
<accession>S3E753</accession>
<evidence type="ECO:0000313" key="9">
    <source>
        <dbReference type="EMBL" id="EPE34168.1"/>
    </source>
</evidence>
<gene>
    <name evidence="9" type="ORF">GLAREA_07181</name>
</gene>
<feature type="transmembrane region" description="Helical" evidence="7">
    <location>
        <begin position="204"/>
        <end position="223"/>
    </location>
</feature>
<evidence type="ECO:0000259" key="8">
    <source>
        <dbReference type="Pfam" id="PF20684"/>
    </source>
</evidence>
<dbReference type="GO" id="GO:0016020">
    <property type="term" value="C:membrane"/>
    <property type="evidence" value="ECO:0007669"/>
    <property type="project" value="UniProtKB-SubCell"/>
</dbReference>
<evidence type="ECO:0000256" key="2">
    <source>
        <dbReference type="ARBA" id="ARBA00022692"/>
    </source>
</evidence>
<dbReference type="Pfam" id="PF20684">
    <property type="entry name" value="Fung_rhodopsin"/>
    <property type="match status" value="1"/>
</dbReference>
<dbReference type="HOGENOM" id="CLU_070115_0_0_1"/>
<feature type="transmembrane region" description="Helical" evidence="7">
    <location>
        <begin position="12"/>
        <end position="30"/>
    </location>
</feature>
<name>S3E753_GLAL2</name>
<evidence type="ECO:0000256" key="5">
    <source>
        <dbReference type="ARBA" id="ARBA00038359"/>
    </source>
</evidence>
<protein>
    <recommendedName>
        <fullName evidence="8">Rhodopsin domain-containing protein</fullName>
    </recommendedName>
</protein>
<keyword evidence="3 7" id="KW-1133">Transmembrane helix</keyword>
<dbReference type="InterPro" id="IPR052337">
    <property type="entry name" value="SAT4-like"/>
</dbReference>
<dbReference type="AlphaFoldDB" id="S3E753"/>
<feature type="transmembrane region" description="Helical" evidence="7">
    <location>
        <begin position="122"/>
        <end position="145"/>
    </location>
</feature>
<dbReference type="KEGG" id="glz:GLAREA_07181"/>
<reference evidence="9 10" key="1">
    <citation type="journal article" date="2013" name="BMC Genomics">
        <title>Genomics-driven discovery of the pneumocandin biosynthetic gene cluster in the fungus Glarea lozoyensis.</title>
        <authorList>
            <person name="Chen L."/>
            <person name="Yue Q."/>
            <person name="Zhang X."/>
            <person name="Xiang M."/>
            <person name="Wang C."/>
            <person name="Li S."/>
            <person name="Che Y."/>
            <person name="Ortiz-Lopez F.J."/>
            <person name="Bills G.F."/>
            <person name="Liu X."/>
            <person name="An Z."/>
        </authorList>
    </citation>
    <scope>NUCLEOTIDE SEQUENCE [LARGE SCALE GENOMIC DNA]</scope>
    <source>
        <strain evidence="10">ATCC 20868 / MF5171</strain>
    </source>
</reference>
<comment type="subcellular location">
    <subcellularLocation>
        <location evidence="1">Membrane</location>
        <topology evidence="1">Multi-pass membrane protein</topology>
    </subcellularLocation>
</comment>